<accession>A0A8J2XSL0</accession>
<dbReference type="PROSITE" id="PS51123">
    <property type="entry name" value="OMPA_2"/>
    <property type="match status" value="1"/>
</dbReference>
<organism evidence="6 7">
    <name type="scientific">Puia dinghuensis</name>
    <dbReference type="NCBI Taxonomy" id="1792502"/>
    <lineage>
        <taxon>Bacteria</taxon>
        <taxon>Pseudomonadati</taxon>
        <taxon>Bacteroidota</taxon>
        <taxon>Chitinophagia</taxon>
        <taxon>Chitinophagales</taxon>
        <taxon>Chitinophagaceae</taxon>
        <taxon>Puia</taxon>
    </lineage>
</organism>
<dbReference type="InterPro" id="IPR006665">
    <property type="entry name" value="OmpA-like"/>
</dbReference>
<evidence type="ECO:0000256" key="1">
    <source>
        <dbReference type="ARBA" id="ARBA00004442"/>
    </source>
</evidence>
<reference evidence="6" key="2">
    <citation type="submission" date="2020-09" db="EMBL/GenBank/DDBJ databases">
        <authorList>
            <person name="Sun Q."/>
            <person name="Zhou Y."/>
        </authorList>
    </citation>
    <scope>NUCLEOTIDE SEQUENCE</scope>
    <source>
        <strain evidence="6">CGMCC 1.15448</strain>
    </source>
</reference>
<dbReference type="InterPro" id="IPR036737">
    <property type="entry name" value="OmpA-like_sf"/>
</dbReference>
<sequence>MKNTLVFVPALLAVLLTDCKSANNTQKGTAIGAAAGATAGALIGHGKHSVLDALIGAAVGGGAGYLIGHHMDKQAEEIKQAVPDAQVTRVGEGINMTFNSGLLFKINSSELSEAARANLEKCAGVFNKYPNTNILIEGHTDNTGTPEYNMELSKKRAYAVSEYLVTKGVASSRMDIKWYGETQPKVPNDNDANRAQNRRVELGIMANDQMKQQAQQGSLN</sequence>
<reference evidence="6" key="1">
    <citation type="journal article" date="2014" name="Int. J. Syst. Evol. Microbiol.">
        <title>Complete genome sequence of Corynebacterium casei LMG S-19264T (=DSM 44701T), isolated from a smear-ripened cheese.</title>
        <authorList>
            <consortium name="US DOE Joint Genome Institute (JGI-PGF)"/>
            <person name="Walter F."/>
            <person name="Albersmeier A."/>
            <person name="Kalinowski J."/>
            <person name="Ruckert C."/>
        </authorList>
    </citation>
    <scope>NUCLEOTIDE SEQUENCE</scope>
    <source>
        <strain evidence="6">CGMCC 1.15448</strain>
    </source>
</reference>
<dbReference type="Pfam" id="PF00691">
    <property type="entry name" value="OmpA"/>
    <property type="match status" value="1"/>
</dbReference>
<evidence type="ECO:0000259" key="5">
    <source>
        <dbReference type="PROSITE" id="PS51123"/>
    </source>
</evidence>
<dbReference type="EMBL" id="BMJC01000002">
    <property type="protein sequence ID" value="GGA95984.1"/>
    <property type="molecule type" value="Genomic_DNA"/>
</dbReference>
<evidence type="ECO:0000256" key="2">
    <source>
        <dbReference type="ARBA" id="ARBA00023136"/>
    </source>
</evidence>
<keyword evidence="2 4" id="KW-0472">Membrane</keyword>
<dbReference type="InterPro" id="IPR050330">
    <property type="entry name" value="Bact_OuterMem_StrucFunc"/>
</dbReference>
<dbReference type="PRINTS" id="PR01021">
    <property type="entry name" value="OMPADOMAIN"/>
</dbReference>
<comment type="subcellular location">
    <subcellularLocation>
        <location evidence="1">Cell outer membrane</location>
    </subcellularLocation>
</comment>
<dbReference type="CDD" id="cd07185">
    <property type="entry name" value="OmpA_C-like"/>
    <property type="match status" value="1"/>
</dbReference>
<name>A0A8J2XSL0_9BACT</name>
<dbReference type="GO" id="GO:0009279">
    <property type="term" value="C:cell outer membrane"/>
    <property type="evidence" value="ECO:0007669"/>
    <property type="project" value="UniProtKB-SubCell"/>
</dbReference>
<dbReference type="Gene3D" id="3.30.1330.60">
    <property type="entry name" value="OmpA-like domain"/>
    <property type="match status" value="1"/>
</dbReference>
<dbReference type="InterPro" id="IPR006664">
    <property type="entry name" value="OMP_bac"/>
</dbReference>
<dbReference type="PANTHER" id="PTHR30329">
    <property type="entry name" value="STATOR ELEMENT OF FLAGELLAR MOTOR COMPLEX"/>
    <property type="match status" value="1"/>
</dbReference>
<dbReference type="InterPro" id="IPR027367">
    <property type="entry name" value="Gly-zipper_YMGG"/>
</dbReference>
<keyword evidence="3" id="KW-0998">Cell outer membrane</keyword>
<dbReference type="PANTHER" id="PTHR30329:SF21">
    <property type="entry name" value="LIPOPROTEIN YIAD-RELATED"/>
    <property type="match status" value="1"/>
</dbReference>
<evidence type="ECO:0000256" key="3">
    <source>
        <dbReference type="ARBA" id="ARBA00023237"/>
    </source>
</evidence>
<comment type="caution">
    <text evidence="6">The sequence shown here is derived from an EMBL/GenBank/DDBJ whole genome shotgun (WGS) entry which is preliminary data.</text>
</comment>
<evidence type="ECO:0000256" key="4">
    <source>
        <dbReference type="PROSITE-ProRule" id="PRU00473"/>
    </source>
</evidence>
<dbReference type="Pfam" id="PF13441">
    <property type="entry name" value="Gly-zipper_YMGG"/>
    <property type="match status" value="1"/>
</dbReference>
<dbReference type="RefSeq" id="WP_188930947.1">
    <property type="nucleotide sequence ID" value="NZ_BMJC01000002.1"/>
</dbReference>
<proteinExistence type="predicted"/>
<dbReference type="SUPFAM" id="SSF103088">
    <property type="entry name" value="OmpA-like"/>
    <property type="match status" value="1"/>
</dbReference>
<gene>
    <name evidence="6" type="ORF">GCM10011511_19080</name>
</gene>
<evidence type="ECO:0000313" key="7">
    <source>
        <dbReference type="Proteomes" id="UP000607559"/>
    </source>
</evidence>
<evidence type="ECO:0000313" key="6">
    <source>
        <dbReference type="EMBL" id="GGA95984.1"/>
    </source>
</evidence>
<dbReference type="Proteomes" id="UP000607559">
    <property type="component" value="Unassembled WGS sequence"/>
</dbReference>
<dbReference type="AlphaFoldDB" id="A0A8J2XSL0"/>
<feature type="domain" description="OmpA-like" evidence="5">
    <location>
        <begin position="90"/>
        <end position="208"/>
    </location>
</feature>
<protein>
    <submittedName>
        <fullName evidence="6">Membrane protein</fullName>
    </submittedName>
</protein>
<keyword evidence="7" id="KW-1185">Reference proteome</keyword>